<feature type="compositionally biased region" description="Low complexity" evidence="1">
    <location>
        <begin position="333"/>
        <end position="343"/>
    </location>
</feature>
<comment type="caution">
    <text evidence="2">The sequence shown here is derived from an EMBL/GenBank/DDBJ whole genome shotgun (WGS) entry which is preliminary data.</text>
</comment>
<organism evidence="2 3">
    <name type="scientific">Penicillium desertorum</name>
    <dbReference type="NCBI Taxonomy" id="1303715"/>
    <lineage>
        <taxon>Eukaryota</taxon>
        <taxon>Fungi</taxon>
        <taxon>Dikarya</taxon>
        <taxon>Ascomycota</taxon>
        <taxon>Pezizomycotina</taxon>
        <taxon>Eurotiomycetes</taxon>
        <taxon>Eurotiomycetidae</taxon>
        <taxon>Eurotiales</taxon>
        <taxon>Aspergillaceae</taxon>
        <taxon>Penicillium</taxon>
    </lineage>
</organism>
<dbReference type="EMBL" id="JAPWDO010000004">
    <property type="protein sequence ID" value="KAJ5472285.1"/>
    <property type="molecule type" value="Genomic_DNA"/>
</dbReference>
<keyword evidence="3" id="KW-1185">Reference proteome</keyword>
<name>A0A9W9WRD4_9EURO</name>
<feature type="compositionally biased region" description="Low complexity" evidence="1">
    <location>
        <begin position="389"/>
        <end position="399"/>
    </location>
</feature>
<dbReference type="Proteomes" id="UP001147760">
    <property type="component" value="Unassembled WGS sequence"/>
</dbReference>
<feature type="compositionally biased region" description="Low complexity" evidence="1">
    <location>
        <begin position="406"/>
        <end position="420"/>
    </location>
</feature>
<evidence type="ECO:0000313" key="3">
    <source>
        <dbReference type="Proteomes" id="UP001147760"/>
    </source>
</evidence>
<gene>
    <name evidence="2" type="ORF">N7530_006286</name>
</gene>
<proteinExistence type="predicted"/>
<dbReference type="OrthoDB" id="3439209at2759"/>
<evidence type="ECO:0000256" key="1">
    <source>
        <dbReference type="SAM" id="MobiDB-lite"/>
    </source>
</evidence>
<reference evidence="2" key="1">
    <citation type="submission" date="2022-12" db="EMBL/GenBank/DDBJ databases">
        <authorList>
            <person name="Petersen C."/>
        </authorList>
    </citation>
    <scope>NUCLEOTIDE SEQUENCE</scope>
    <source>
        <strain evidence="2">IBT 17660</strain>
    </source>
</reference>
<sequence length="543" mass="60220">MADVLAIPGVPKPWIAHPKEYTDASCDLITGYASGFLGISDEFDKQLSAPHTDWYSLFYPSTLDSPLDFHLPQHPSPKTQTQQHPRKLARTMNQNRLLGQPMPLIDDRRHYMPLQVEEPRAAAYSQSVSPFTVRLDLNTALSSNGSTYCESDLESLEHFEEPFTSRSAETHAGLIHPAPRSNMFAAASNSFLSSTEETQSLSPFEVSNLPRDEQASSNSQFNVPNPNIVNYPINTHLGPHPHNTYLTPSFAAAHAKSGVFGQVIQWDTCQPANTTDIWYPTRDTTGLSESSWHDGYSAPWPVSNAYTLSNDCTEPETQAYKPIHGLPMPPFGPATLGAGPTGPMSHFSPLQTPGTYVASIEPPPYQPSIQPMYIPSAHDTEFASPDQKPASLSPSLSASTNEEGRSPQQSGEEQGSIESSVHYSDNRDAFLIDCKRRGLSYKDIKRVGGFKEAESTLRGRYRTLTKSKDQRVRKPRWLEKDIRLLCQAVNIHAESPDTYSSLANASVSMSEPPKVSWKKVAEHIWAHGGVLSFWQCYLQEEMV</sequence>
<protein>
    <submittedName>
        <fullName evidence="2">Uncharacterized protein</fullName>
    </submittedName>
</protein>
<dbReference type="AlphaFoldDB" id="A0A9W9WRD4"/>
<accession>A0A9W9WRD4</accession>
<feature type="region of interest" description="Disordered" evidence="1">
    <location>
        <begin position="331"/>
        <end position="422"/>
    </location>
</feature>
<reference evidence="2" key="2">
    <citation type="journal article" date="2023" name="IMA Fungus">
        <title>Comparative genomic study of the Penicillium genus elucidates a diverse pangenome and 15 lateral gene transfer events.</title>
        <authorList>
            <person name="Petersen C."/>
            <person name="Sorensen T."/>
            <person name="Nielsen M.R."/>
            <person name="Sondergaard T.E."/>
            <person name="Sorensen J.L."/>
            <person name="Fitzpatrick D.A."/>
            <person name="Frisvad J.C."/>
            <person name="Nielsen K.L."/>
        </authorList>
    </citation>
    <scope>NUCLEOTIDE SEQUENCE</scope>
    <source>
        <strain evidence="2">IBT 17660</strain>
    </source>
</reference>
<evidence type="ECO:0000313" key="2">
    <source>
        <dbReference type="EMBL" id="KAJ5472285.1"/>
    </source>
</evidence>